<evidence type="ECO:0000256" key="4">
    <source>
        <dbReference type="ARBA" id="ARBA00023239"/>
    </source>
</evidence>
<dbReference type="InterPro" id="IPR005801">
    <property type="entry name" value="ADC_synthase"/>
</dbReference>
<dbReference type="InterPro" id="IPR015890">
    <property type="entry name" value="Chorismate_C"/>
</dbReference>
<comment type="cofactor">
    <cofactor evidence="1">
        <name>Mg(2+)</name>
        <dbReference type="ChEBI" id="CHEBI:18420"/>
    </cofactor>
</comment>
<dbReference type="InterPro" id="IPR019996">
    <property type="entry name" value="Salicylate_synthase"/>
</dbReference>
<gene>
    <name evidence="6" type="ORF">GCM10020366_26430</name>
</gene>
<dbReference type="NCBIfam" id="TIGR03494">
    <property type="entry name" value="salicyl_syn"/>
    <property type="match status" value="1"/>
</dbReference>
<sequence>MTSVGGAVERRIQFDGDALAATAGLCAESADQHVLYEHGGAIRWAEGRQAEVQVRATGATLVRGARRTEFPLRTHPLAAAGDALRSLGGAEAPGGPRACGWVSFELSQAHRDAVAAEDVLAWFLVPEREVVVDGGTALLRAADAAELDRLERRLRAATAAEPVPADADLLEHGAEEYRAGVRDAVAEIRAGRLDKVILSRPVPVPGEIDLAATYLAGRRANTPARSFLLRLGGWEAAGYSPEIVAKVGPGRVVTTQPLAGTRALAGDSEVDGALRAELYRDAKEVYEHAISVRLAAQELDGVCAPGSVRVAEFMHVAERGSVQHLASELSGVLRAEADAWDALAALFPAVTASGIPKEPAGALIRRLEREERGLYSGAVVAVDGDELDAALVLRSVYRKDGRTWLRAGAGVVADSDPDRELEETREKLRSVCRHLVPAAEPAVTS</sequence>
<dbReference type="Proteomes" id="UP001500483">
    <property type="component" value="Unassembled WGS sequence"/>
</dbReference>
<dbReference type="Pfam" id="PF00425">
    <property type="entry name" value="Chorismate_bind"/>
    <property type="match status" value="1"/>
</dbReference>
<organism evidence="6 7">
    <name type="scientific">Saccharopolyspora gregorii</name>
    <dbReference type="NCBI Taxonomy" id="33914"/>
    <lineage>
        <taxon>Bacteria</taxon>
        <taxon>Bacillati</taxon>
        <taxon>Actinomycetota</taxon>
        <taxon>Actinomycetes</taxon>
        <taxon>Pseudonocardiales</taxon>
        <taxon>Pseudonocardiaceae</taxon>
        <taxon>Saccharopolyspora</taxon>
    </lineage>
</organism>
<dbReference type="PANTHER" id="PTHR11236:SF48">
    <property type="entry name" value="ISOCHORISMATE SYNTHASE MENF"/>
    <property type="match status" value="1"/>
</dbReference>
<dbReference type="Gene3D" id="3.60.120.10">
    <property type="entry name" value="Anthranilate synthase"/>
    <property type="match status" value="1"/>
</dbReference>
<keyword evidence="7" id="KW-1185">Reference proteome</keyword>
<evidence type="ECO:0000313" key="6">
    <source>
        <dbReference type="EMBL" id="GAA3357624.1"/>
    </source>
</evidence>
<dbReference type="RefSeq" id="WP_344926623.1">
    <property type="nucleotide sequence ID" value="NZ_BAAAYK010000038.1"/>
</dbReference>
<reference evidence="7" key="1">
    <citation type="journal article" date="2019" name="Int. J. Syst. Evol. Microbiol.">
        <title>The Global Catalogue of Microorganisms (GCM) 10K type strain sequencing project: providing services to taxonomists for standard genome sequencing and annotation.</title>
        <authorList>
            <consortium name="The Broad Institute Genomics Platform"/>
            <consortium name="The Broad Institute Genome Sequencing Center for Infectious Disease"/>
            <person name="Wu L."/>
            <person name="Ma J."/>
        </authorList>
    </citation>
    <scope>NUCLEOTIDE SEQUENCE [LARGE SCALE GENOMIC DNA]</scope>
    <source>
        <strain evidence="7">JCM 9687</strain>
    </source>
</reference>
<keyword evidence="2" id="KW-0479">Metal-binding</keyword>
<dbReference type="EMBL" id="BAAAYK010000038">
    <property type="protein sequence ID" value="GAA3357624.1"/>
    <property type="molecule type" value="Genomic_DNA"/>
</dbReference>
<dbReference type="SUPFAM" id="SSF56322">
    <property type="entry name" value="ADC synthase"/>
    <property type="match status" value="1"/>
</dbReference>
<keyword evidence="4" id="KW-0456">Lyase</keyword>
<evidence type="ECO:0000256" key="1">
    <source>
        <dbReference type="ARBA" id="ARBA00001946"/>
    </source>
</evidence>
<evidence type="ECO:0000256" key="3">
    <source>
        <dbReference type="ARBA" id="ARBA00022842"/>
    </source>
</evidence>
<dbReference type="InterPro" id="IPR019999">
    <property type="entry name" value="Anth_synth_I-like"/>
</dbReference>
<protein>
    <submittedName>
        <fullName evidence="6">Salicylate synthase</fullName>
    </submittedName>
</protein>
<proteinExistence type="predicted"/>
<accession>A0ABP6RUU7</accession>
<evidence type="ECO:0000313" key="7">
    <source>
        <dbReference type="Proteomes" id="UP001500483"/>
    </source>
</evidence>
<name>A0ABP6RUU7_9PSEU</name>
<feature type="domain" description="Chorismate-utilising enzyme C-terminal" evidence="5">
    <location>
        <begin position="175"/>
        <end position="427"/>
    </location>
</feature>
<evidence type="ECO:0000259" key="5">
    <source>
        <dbReference type="Pfam" id="PF00425"/>
    </source>
</evidence>
<evidence type="ECO:0000256" key="2">
    <source>
        <dbReference type="ARBA" id="ARBA00022723"/>
    </source>
</evidence>
<keyword evidence="3" id="KW-0460">Magnesium</keyword>
<dbReference type="PANTHER" id="PTHR11236">
    <property type="entry name" value="AMINOBENZOATE/ANTHRANILATE SYNTHASE"/>
    <property type="match status" value="1"/>
</dbReference>
<comment type="caution">
    <text evidence="6">The sequence shown here is derived from an EMBL/GenBank/DDBJ whole genome shotgun (WGS) entry which is preliminary data.</text>
</comment>